<feature type="transmembrane region" description="Helical" evidence="1">
    <location>
        <begin position="6"/>
        <end position="21"/>
    </location>
</feature>
<keyword evidence="1" id="KW-1133">Transmembrane helix</keyword>
<name>A0A377KKW5_9ENTE</name>
<dbReference type="Proteomes" id="UP000254070">
    <property type="component" value="Unassembled WGS sequence"/>
</dbReference>
<gene>
    <name evidence="2" type="ORF">NCTC8129_02058</name>
</gene>
<organism evidence="2 3">
    <name type="scientific">Enterococcus durans</name>
    <dbReference type="NCBI Taxonomy" id="53345"/>
    <lineage>
        <taxon>Bacteria</taxon>
        <taxon>Bacillati</taxon>
        <taxon>Bacillota</taxon>
        <taxon>Bacilli</taxon>
        <taxon>Lactobacillales</taxon>
        <taxon>Enterococcaceae</taxon>
        <taxon>Enterococcus</taxon>
    </lineage>
</organism>
<evidence type="ECO:0000313" key="2">
    <source>
        <dbReference type="EMBL" id="STP29828.1"/>
    </source>
</evidence>
<feature type="transmembrane region" description="Helical" evidence="1">
    <location>
        <begin position="88"/>
        <end position="105"/>
    </location>
</feature>
<dbReference type="AlphaFoldDB" id="A0A377KKW5"/>
<sequence length="145" mass="17091">MSILAIVIAVALTLIYFLLINPKIKYFFWMLGIIYWNNPYFFSIVTNHFRSSIDLFFLAMGVSVFFIPTFFIVSSIQTIISVFLDRDYIKILTSVCLILFTLIYYKDVIDVSVTTFDWGKCCLRIIILVGTIFLFFKKEAYRQRH</sequence>
<keyword evidence="1" id="KW-0812">Transmembrane</keyword>
<keyword evidence="1" id="KW-0472">Membrane</keyword>
<reference evidence="2 3" key="1">
    <citation type="submission" date="2018-06" db="EMBL/GenBank/DDBJ databases">
        <authorList>
            <consortium name="Pathogen Informatics"/>
            <person name="Doyle S."/>
        </authorList>
    </citation>
    <scope>NUCLEOTIDE SEQUENCE [LARGE SCALE GENOMIC DNA]</scope>
    <source>
        <strain evidence="2 3">NCTC8129</strain>
    </source>
</reference>
<accession>A0A377KKW5</accession>
<protein>
    <submittedName>
        <fullName evidence="2">Uncharacterized protein</fullName>
    </submittedName>
</protein>
<feature type="transmembrane region" description="Helical" evidence="1">
    <location>
        <begin position="28"/>
        <end position="49"/>
    </location>
</feature>
<feature type="transmembrane region" description="Helical" evidence="1">
    <location>
        <begin position="117"/>
        <end position="136"/>
    </location>
</feature>
<feature type="transmembrane region" description="Helical" evidence="1">
    <location>
        <begin position="55"/>
        <end position="76"/>
    </location>
</feature>
<evidence type="ECO:0000256" key="1">
    <source>
        <dbReference type="SAM" id="Phobius"/>
    </source>
</evidence>
<proteinExistence type="predicted"/>
<evidence type="ECO:0000313" key="3">
    <source>
        <dbReference type="Proteomes" id="UP000254070"/>
    </source>
</evidence>
<dbReference type="EMBL" id="UGIF01000002">
    <property type="protein sequence ID" value="STP29828.1"/>
    <property type="molecule type" value="Genomic_DNA"/>
</dbReference>